<protein>
    <submittedName>
        <fullName evidence="1">Uncharacterized protein</fullName>
    </submittedName>
</protein>
<dbReference type="Proteomes" id="UP000636709">
    <property type="component" value="Unassembled WGS sequence"/>
</dbReference>
<accession>A0A835KQ08</accession>
<evidence type="ECO:0000313" key="2">
    <source>
        <dbReference type="Proteomes" id="UP000636709"/>
    </source>
</evidence>
<organism evidence="1 2">
    <name type="scientific">Digitaria exilis</name>
    <dbReference type="NCBI Taxonomy" id="1010633"/>
    <lineage>
        <taxon>Eukaryota</taxon>
        <taxon>Viridiplantae</taxon>
        <taxon>Streptophyta</taxon>
        <taxon>Embryophyta</taxon>
        <taxon>Tracheophyta</taxon>
        <taxon>Spermatophyta</taxon>
        <taxon>Magnoliopsida</taxon>
        <taxon>Liliopsida</taxon>
        <taxon>Poales</taxon>
        <taxon>Poaceae</taxon>
        <taxon>PACMAD clade</taxon>
        <taxon>Panicoideae</taxon>
        <taxon>Panicodae</taxon>
        <taxon>Paniceae</taxon>
        <taxon>Anthephorinae</taxon>
        <taxon>Digitaria</taxon>
    </lineage>
</organism>
<reference evidence="1" key="1">
    <citation type="submission" date="2020-07" db="EMBL/GenBank/DDBJ databases">
        <title>Genome sequence and genetic diversity analysis of an under-domesticated orphan crop, white fonio (Digitaria exilis).</title>
        <authorList>
            <person name="Bennetzen J.L."/>
            <person name="Chen S."/>
            <person name="Ma X."/>
            <person name="Wang X."/>
            <person name="Yssel A.E.J."/>
            <person name="Chaluvadi S.R."/>
            <person name="Johnson M."/>
            <person name="Gangashetty P."/>
            <person name="Hamidou F."/>
            <person name="Sanogo M.D."/>
            <person name="Zwaenepoel A."/>
            <person name="Wallace J."/>
            <person name="Van De Peer Y."/>
            <person name="Van Deynze A."/>
        </authorList>
    </citation>
    <scope>NUCLEOTIDE SEQUENCE</scope>
    <source>
        <tissue evidence="1">Leaves</tissue>
    </source>
</reference>
<keyword evidence="2" id="KW-1185">Reference proteome</keyword>
<proteinExistence type="predicted"/>
<dbReference type="EMBL" id="JACEFO010000572">
    <property type="protein sequence ID" value="KAF8765391.1"/>
    <property type="molecule type" value="Genomic_DNA"/>
</dbReference>
<sequence length="42" mass="4527">MGRVREEECPVDGLSGIAPPTLVSSSICHEIVGFFFAIFLCV</sequence>
<gene>
    <name evidence="1" type="ORF">HU200_008536</name>
</gene>
<evidence type="ECO:0000313" key="1">
    <source>
        <dbReference type="EMBL" id="KAF8765391.1"/>
    </source>
</evidence>
<name>A0A835KQ08_9POAL</name>
<comment type="caution">
    <text evidence="1">The sequence shown here is derived from an EMBL/GenBank/DDBJ whole genome shotgun (WGS) entry which is preliminary data.</text>
</comment>
<dbReference type="AlphaFoldDB" id="A0A835KQ08"/>